<dbReference type="Pfam" id="PF00264">
    <property type="entry name" value="Tyrosinase"/>
    <property type="match status" value="1"/>
</dbReference>
<evidence type="ECO:0000259" key="3">
    <source>
        <dbReference type="PROSITE" id="PS00498"/>
    </source>
</evidence>
<dbReference type="PANTHER" id="PTHR11474">
    <property type="entry name" value="TYROSINASE FAMILY MEMBER"/>
    <property type="match status" value="1"/>
</dbReference>
<dbReference type="InterPro" id="IPR050316">
    <property type="entry name" value="Tyrosinase/Hemocyanin"/>
</dbReference>
<dbReference type="KEGG" id="spap:H3Z74_20035"/>
<dbReference type="GO" id="GO:0046872">
    <property type="term" value="F:metal ion binding"/>
    <property type="evidence" value="ECO:0007669"/>
    <property type="project" value="UniProtKB-KW"/>
</dbReference>
<evidence type="ECO:0000313" key="5">
    <source>
        <dbReference type="Proteomes" id="UP000516148"/>
    </source>
</evidence>
<dbReference type="RefSeq" id="WP_187761288.1">
    <property type="nucleotide sequence ID" value="NZ_CP061038.1"/>
</dbReference>
<accession>A0A7H0LH09</accession>
<dbReference type="PRINTS" id="PR00092">
    <property type="entry name" value="TYROSINASE"/>
</dbReference>
<dbReference type="PROSITE" id="PS00498">
    <property type="entry name" value="TYROSINASE_2"/>
    <property type="match status" value="1"/>
</dbReference>
<name>A0A7H0LH09_9SPHN</name>
<dbReference type="InterPro" id="IPR002227">
    <property type="entry name" value="Tyrosinase_Cu-bd"/>
</dbReference>
<proteinExistence type="predicted"/>
<protein>
    <submittedName>
        <fullName evidence="4">Tyrosinase family protein</fullName>
    </submittedName>
</protein>
<dbReference type="EMBL" id="CP061038">
    <property type="protein sequence ID" value="QNQ08962.1"/>
    <property type="molecule type" value="Genomic_DNA"/>
</dbReference>
<keyword evidence="5" id="KW-1185">Reference proteome</keyword>
<dbReference type="SUPFAM" id="SSF48056">
    <property type="entry name" value="Di-copper centre-containing domain"/>
    <property type="match status" value="1"/>
</dbReference>
<evidence type="ECO:0000313" key="4">
    <source>
        <dbReference type="EMBL" id="QNQ08962.1"/>
    </source>
</evidence>
<organism evidence="4 5">
    <name type="scientific">Sphingomonas alpina</name>
    <dbReference type="NCBI Taxonomy" id="653931"/>
    <lineage>
        <taxon>Bacteria</taxon>
        <taxon>Pseudomonadati</taxon>
        <taxon>Pseudomonadota</taxon>
        <taxon>Alphaproteobacteria</taxon>
        <taxon>Sphingomonadales</taxon>
        <taxon>Sphingomonadaceae</taxon>
        <taxon>Sphingomonas</taxon>
    </lineage>
</organism>
<keyword evidence="1" id="KW-0479">Metal-binding</keyword>
<dbReference type="InterPro" id="IPR008922">
    <property type="entry name" value="Di-copper_centre_dom_sf"/>
</dbReference>
<evidence type="ECO:0000256" key="1">
    <source>
        <dbReference type="ARBA" id="ARBA00022723"/>
    </source>
</evidence>
<sequence length="679" mass="75272">MATTKAPKAPKPAKPPVSSVFGYRDVQAILRGAGGTGTGPLGAFWDLPLPQFLGLNLMGVALIEPETGGSCCGKGSDTSGRGAQSGLIRGLRGQSPFDGTQFPRLPWGGSAIAPADIDRIEAWIDEGCPGALLDTLAIAGEVSVPGETRVEVTGLNGPVFAPTSDPGVYAYAKGELRQRMDVDAMSEPQKERLRCAFRELYTLNKWVGDKRSYNNLALIHQNHCQHGWERFLPWHRVYLYEFEQALQDHCPDVTMPWWDFPAPRYNPEDPSKGAILPEAFKAFLTEASLRTLAGQGFPVKKLQPLVGVHYATLNKILAAVGAAIGDKYTKGTYRERLIDALLEANSLWYPLRYSGEFGSGQTINTRIHYHYPRQEDIDEIMSLRTFRDFGGGSLYVDSFGFIDQNPHNTMHIWTGGINPAFNAAAPLDRNRAVQVAGRKFHQREDLYSEPQFGDMFSNLTASYDPIFWPVHANIDRLWHNWQQEHPDGLPADLDSPLTPWSYATRDTLDMHRFGYEYVRGGSMIPVGLTNPVGRFVSAPLPVSDAVHKGFRSAEVRLHRVPQLPRSCFIRVFLNTPDADASTPLTSEGYAGYAAVFGHGECYGGPGHCELPPAENRKFDRRERSMNTPRNHRIDVTRCVKKLLATGVKTLTVSLVVIGASYEEDRELLRLDGVSLNFLD</sequence>
<feature type="domain" description="Tyrosinase copper-binding" evidence="3">
    <location>
        <begin position="464"/>
        <end position="475"/>
    </location>
</feature>
<gene>
    <name evidence="4" type="ORF">H3Z74_20035</name>
</gene>
<dbReference type="AlphaFoldDB" id="A0A7H0LH09"/>
<dbReference type="PROSITE" id="PS00497">
    <property type="entry name" value="TYROSINASE_1"/>
    <property type="match status" value="1"/>
</dbReference>
<dbReference type="GO" id="GO:0016491">
    <property type="term" value="F:oxidoreductase activity"/>
    <property type="evidence" value="ECO:0007669"/>
    <property type="project" value="InterPro"/>
</dbReference>
<evidence type="ECO:0000259" key="2">
    <source>
        <dbReference type="PROSITE" id="PS00497"/>
    </source>
</evidence>
<reference evidence="4 5" key="1">
    <citation type="submission" date="2020-09" db="EMBL/GenBank/DDBJ databases">
        <title>Sphingomonas sp., a new species isolated from pork steak.</title>
        <authorList>
            <person name="Heidler von Heilborn D."/>
        </authorList>
    </citation>
    <scope>NUCLEOTIDE SEQUENCE [LARGE SCALE GENOMIC DNA]</scope>
    <source>
        <strain evidence="5">S8-3T</strain>
    </source>
</reference>
<dbReference type="Gene3D" id="1.10.1280.10">
    <property type="entry name" value="Di-copper center containing domain from catechol oxidase"/>
    <property type="match status" value="1"/>
</dbReference>
<feature type="domain" description="Tyrosinase copper-binding" evidence="2">
    <location>
        <begin position="226"/>
        <end position="243"/>
    </location>
</feature>
<dbReference type="Proteomes" id="UP000516148">
    <property type="component" value="Chromosome"/>
</dbReference>